<keyword evidence="2" id="KW-1185">Reference proteome</keyword>
<proteinExistence type="predicted"/>
<comment type="caution">
    <text evidence="1">The sequence shown here is derived from an EMBL/GenBank/DDBJ whole genome shotgun (WGS) entry which is preliminary data.</text>
</comment>
<reference evidence="1" key="1">
    <citation type="submission" date="2021-06" db="EMBL/GenBank/DDBJ databases">
        <title>Parelaphostrongylus tenuis whole genome reference sequence.</title>
        <authorList>
            <person name="Garwood T.J."/>
            <person name="Larsen P.A."/>
            <person name="Fountain-Jones N.M."/>
            <person name="Garbe J.R."/>
            <person name="Macchietto M.G."/>
            <person name="Kania S.A."/>
            <person name="Gerhold R.W."/>
            <person name="Richards J.E."/>
            <person name="Wolf T.M."/>
        </authorList>
    </citation>
    <scope>NUCLEOTIDE SEQUENCE</scope>
    <source>
        <strain evidence="1">MNPRO001-30</strain>
        <tissue evidence="1">Meninges</tissue>
    </source>
</reference>
<evidence type="ECO:0000313" key="2">
    <source>
        <dbReference type="Proteomes" id="UP001196413"/>
    </source>
</evidence>
<dbReference type="Proteomes" id="UP001196413">
    <property type="component" value="Unassembled WGS sequence"/>
</dbReference>
<name>A0AAD5MRP6_PARTN</name>
<gene>
    <name evidence="1" type="ORF">KIN20_004655</name>
</gene>
<dbReference type="SUPFAM" id="SSF52833">
    <property type="entry name" value="Thioredoxin-like"/>
    <property type="match status" value="1"/>
</dbReference>
<organism evidence="1 2">
    <name type="scientific">Parelaphostrongylus tenuis</name>
    <name type="common">Meningeal worm</name>
    <dbReference type="NCBI Taxonomy" id="148309"/>
    <lineage>
        <taxon>Eukaryota</taxon>
        <taxon>Metazoa</taxon>
        <taxon>Ecdysozoa</taxon>
        <taxon>Nematoda</taxon>
        <taxon>Chromadorea</taxon>
        <taxon>Rhabditida</taxon>
        <taxon>Rhabditina</taxon>
        <taxon>Rhabditomorpha</taxon>
        <taxon>Strongyloidea</taxon>
        <taxon>Metastrongylidae</taxon>
        <taxon>Parelaphostrongylus</taxon>
    </lineage>
</organism>
<accession>A0AAD5MRP6</accession>
<sequence>MWSNRLPIHKGAHLFTCAREAGLSFKDSDTIISTLSHVDTRGILHRNSEEALRLGATCAPFFVTESDGCIVAFDSFHDFQQSILSS</sequence>
<evidence type="ECO:0000313" key="1">
    <source>
        <dbReference type="EMBL" id="KAJ1349184.1"/>
    </source>
</evidence>
<dbReference type="InterPro" id="IPR036249">
    <property type="entry name" value="Thioredoxin-like_sf"/>
</dbReference>
<dbReference type="Gene3D" id="3.40.30.10">
    <property type="entry name" value="Glutaredoxin"/>
    <property type="match status" value="1"/>
</dbReference>
<protein>
    <submittedName>
        <fullName evidence="1">Uncharacterized protein</fullName>
    </submittedName>
</protein>
<dbReference type="AlphaFoldDB" id="A0AAD5MRP6"/>
<dbReference type="EMBL" id="JAHQIW010000621">
    <property type="protein sequence ID" value="KAJ1349184.1"/>
    <property type="molecule type" value="Genomic_DNA"/>
</dbReference>